<evidence type="ECO:0000256" key="4">
    <source>
        <dbReference type="SAM" id="Phobius"/>
    </source>
</evidence>
<dbReference type="PROSITE" id="PS00191">
    <property type="entry name" value="CYTOCHROME_B5_1"/>
    <property type="match status" value="1"/>
</dbReference>
<proteinExistence type="predicted"/>
<keyword evidence="7" id="KW-1185">Reference proteome</keyword>
<dbReference type="GO" id="GO:0046872">
    <property type="term" value="F:metal ion binding"/>
    <property type="evidence" value="ECO:0007669"/>
    <property type="project" value="UniProtKB-KW"/>
</dbReference>
<accession>A0A9N8ZNA4</accession>
<dbReference type="PRINTS" id="PR00363">
    <property type="entry name" value="CYTOCHROMEB5"/>
</dbReference>
<dbReference type="SUPFAM" id="SSF55856">
    <property type="entry name" value="Cytochrome b5-like heme/steroid binding domain"/>
    <property type="match status" value="1"/>
</dbReference>
<feature type="domain" description="Cytochrome b5 heme-binding" evidence="5">
    <location>
        <begin position="15"/>
        <end position="91"/>
    </location>
</feature>
<keyword evidence="4" id="KW-0472">Membrane</keyword>
<dbReference type="Pfam" id="PF00173">
    <property type="entry name" value="Cyt-b5"/>
    <property type="match status" value="1"/>
</dbReference>
<dbReference type="InterPro" id="IPR001199">
    <property type="entry name" value="Cyt_B5-like_heme/steroid-bd"/>
</dbReference>
<dbReference type="PIRSF" id="PIRSF015921">
    <property type="entry name" value="FA_sphinglp_des"/>
    <property type="match status" value="1"/>
</dbReference>
<dbReference type="CDD" id="cd03506">
    <property type="entry name" value="Delta6-FADS-like"/>
    <property type="match status" value="1"/>
</dbReference>
<protein>
    <submittedName>
        <fullName evidence="6">8849_t:CDS:1</fullName>
    </submittedName>
</protein>
<dbReference type="Pfam" id="PF00487">
    <property type="entry name" value="FA_desaturase"/>
    <property type="match status" value="1"/>
</dbReference>
<dbReference type="OrthoDB" id="260519at2759"/>
<dbReference type="PANTHER" id="PTHR19353:SF19">
    <property type="entry name" value="DELTA(5) FATTY ACID DESATURASE C-RELATED"/>
    <property type="match status" value="1"/>
</dbReference>
<dbReference type="EMBL" id="CAJVPQ010000670">
    <property type="protein sequence ID" value="CAG8501243.1"/>
    <property type="molecule type" value="Genomic_DNA"/>
</dbReference>
<evidence type="ECO:0000256" key="2">
    <source>
        <dbReference type="ARBA" id="ARBA00022723"/>
    </source>
</evidence>
<name>A0A9N8ZNA4_9GLOM</name>
<dbReference type="GO" id="GO:0042759">
    <property type="term" value="P:long-chain fatty acid biosynthetic process"/>
    <property type="evidence" value="ECO:0007669"/>
    <property type="project" value="UniProtKB-ARBA"/>
</dbReference>
<evidence type="ECO:0000313" key="7">
    <source>
        <dbReference type="Proteomes" id="UP000789570"/>
    </source>
</evidence>
<gene>
    <name evidence="6" type="ORF">FCALED_LOCUS3716</name>
</gene>
<dbReference type="InterPro" id="IPR018506">
    <property type="entry name" value="Cyt_B5_heme-BS"/>
</dbReference>
<dbReference type="GO" id="GO:0016717">
    <property type="term" value="F:oxidoreductase activity, acting on paired donors, with oxidation of a pair of donors resulting in the reduction of molecular oxygen to two molecules of water"/>
    <property type="evidence" value="ECO:0007669"/>
    <property type="project" value="TreeGrafter"/>
</dbReference>
<dbReference type="GO" id="GO:0016020">
    <property type="term" value="C:membrane"/>
    <property type="evidence" value="ECO:0007669"/>
    <property type="project" value="TreeGrafter"/>
</dbReference>
<evidence type="ECO:0000313" key="6">
    <source>
        <dbReference type="EMBL" id="CAG8501243.1"/>
    </source>
</evidence>
<dbReference type="AlphaFoldDB" id="A0A9N8ZNA4"/>
<dbReference type="InterPro" id="IPR005804">
    <property type="entry name" value="FA_desaturase_dom"/>
</dbReference>
<dbReference type="GO" id="GO:0020037">
    <property type="term" value="F:heme binding"/>
    <property type="evidence" value="ECO:0007669"/>
    <property type="project" value="InterPro"/>
</dbReference>
<comment type="caution">
    <text evidence="6">The sequence shown here is derived from an EMBL/GenBank/DDBJ whole genome shotgun (WGS) entry which is preliminary data.</text>
</comment>
<evidence type="ECO:0000256" key="1">
    <source>
        <dbReference type="ARBA" id="ARBA00022617"/>
    </source>
</evidence>
<sequence>MRQSNIDSNSQLHSGKKFTWEELADHNKANDAYVAIRGNVYDITNFIKRHPGGEDILLFAAGRDATQAFETYHELGKPDLVLKKYFIGTLISNELPVFLEPTEFHRTLKKRVEDYFQINQIDPKFFISYIVERTWLQIMFAILMGFACAQVGLNPLHDASHFSVTNDPFVWKILGATHDFLNGSSHLVWTYQHIFGHHIYTNIANADPDIVTGEPDFRRIKPNQRWYSRYINQHTFVPLLYGLLAFKSRIQDIIIVYIIGSNDKIRINPLNTWHTSVFWGGKAFFILFRIIIPLFLIPAWKSALLFVITDLVTSYWLAITFQANHVVEEVEWPLPDEKGLIQTDWAEMQIVTTQDYAHDSYFWTTIVGALNYQAVHHIFPQVSQHRYGEIAPIVKETCKEFGIPFYYKETFWDAFKSHLEHLRLMGLPPQSKDVIKVE</sequence>
<reference evidence="6" key="1">
    <citation type="submission" date="2021-06" db="EMBL/GenBank/DDBJ databases">
        <authorList>
            <person name="Kallberg Y."/>
            <person name="Tangrot J."/>
            <person name="Rosling A."/>
        </authorList>
    </citation>
    <scope>NUCLEOTIDE SEQUENCE</scope>
    <source>
        <strain evidence="6">UK204</strain>
    </source>
</reference>
<dbReference type="GO" id="GO:0006636">
    <property type="term" value="P:unsaturated fatty acid biosynthetic process"/>
    <property type="evidence" value="ECO:0007669"/>
    <property type="project" value="UniProtKB-ARBA"/>
</dbReference>
<keyword evidence="2" id="KW-0479">Metal-binding</keyword>
<dbReference type="InterPro" id="IPR012171">
    <property type="entry name" value="Fatty_acid_desaturase"/>
</dbReference>
<evidence type="ECO:0000256" key="3">
    <source>
        <dbReference type="ARBA" id="ARBA00023004"/>
    </source>
</evidence>
<dbReference type="SMART" id="SM01117">
    <property type="entry name" value="Cyt-b5"/>
    <property type="match status" value="1"/>
</dbReference>
<evidence type="ECO:0000259" key="5">
    <source>
        <dbReference type="PROSITE" id="PS50255"/>
    </source>
</evidence>
<dbReference type="FunFam" id="3.10.120.10:FF:000007">
    <property type="entry name" value="Sulfite oxidase, mitochondrial"/>
    <property type="match status" value="1"/>
</dbReference>
<keyword evidence="3" id="KW-0408">Iron</keyword>
<dbReference type="PANTHER" id="PTHR19353">
    <property type="entry name" value="FATTY ACID DESATURASE 2"/>
    <property type="match status" value="1"/>
</dbReference>
<keyword evidence="4" id="KW-0812">Transmembrane</keyword>
<dbReference type="PROSITE" id="PS50255">
    <property type="entry name" value="CYTOCHROME_B5_2"/>
    <property type="match status" value="1"/>
</dbReference>
<dbReference type="InterPro" id="IPR036400">
    <property type="entry name" value="Cyt_B5-like_heme/steroid_sf"/>
</dbReference>
<organism evidence="6 7">
    <name type="scientific">Funneliformis caledonium</name>
    <dbReference type="NCBI Taxonomy" id="1117310"/>
    <lineage>
        <taxon>Eukaryota</taxon>
        <taxon>Fungi</taxon>
        <taxon>Fungi incertae sedis</taxon>
        <taxon>Mucoromycota</taxon>
        <taxon>Glomeromycotina</taxon>
        <taxon>Glomeromycetes</taxon>
        <taxon>Glomerales</taxon>
        <taxon>Glomeraceae</taxon>
        <taxon>Funneliformis</taxon>
    </lineage>
</organism>
<keyword evidence="4" id="KW-1133">Transmembrane helix</keyword>
<feature type="transmembrane region" description="Helical" evidence="4">
    <location>
        <begin position="134"/>
        <end position="153"/>
    </location>
</feature>
<keyword evidence="1" id="KW-0349">Heme</keyword>
<dbReference type="Proteomes" id="UP000789570">
    <property type="component" value="Unassembled WGS sequence"/>
</dbReference>
<dbReference type="Gene3D" id="3.10.120.10">
    <property type="entry name" value="Cytochrome b5-like heme/steroid binding domain"/>
    <property type="match status" value="1"/>
</dbReference>